<comment type="caution">
    <text evidence="2">The sequence shown here is derived from an EMBL/GenBank/DDBJ whole genome shotgun (WGS) entry which is preliminary data.</text>
</comment>
<feature type="region of interest" description="Disordered" evidence="1">
    <location>
        <begin position="1"/>
        <end position="20"/>
    </location>
</feature>
<gene>
    <name evidence="2" type="ORF">GCM10022285_27510</name>
</gene>
<evidence type="ECO:0000313" key="2">
    <source>
        <dbReference type="EMBL" id="GAA4134630.1"/>
    </source>
</evidence>
<organism evidence="2 3">
    <name type="scientific">Streptomyces tunisiensis</name>
    <dbReference type="NCBI Taxonomy" id="948699"/>
    <lineage>
        <taxon>Bacteria</taxon>
        <taxon>Bacillati</taxon>
        <taxon>Actinomycetota</taxon>
        <taxon>Actinomycetes</taxon>
        <taxon>Kitasatosporales</taxon>
        <taxon>Streptomycetaceae</taxon>
        <taxon>Streptomyces</taxon>
    </lineage>
</organism>
<reference evidence="3" key="1">
    <citation type="journal article" date="2019" name="Int. J. Syst. Evol. Microbiol.">
        <title>The Global Catalogue of Microorganisms (GCM) 10K type strain sequencing project: providing services to taxonomists for standard genome sequencing and annotation.</title>
        <authorList>
            <consortium name="The Broad Institute Genomics Platform"/>
            <consortium name="The Broad Institute Genome Sequencing Center for Infectious Disease"/>
            <person name="Wu L."/>
            <person name="Ma J."/>
        </authorList>
    </citation>
    <scope>NUCLEOTIDE SEQUENCE [LARGE SCALE GENOMIC DNA]</scope>
    <source>
        <strain evidence="3">JCM 17589</strain>
    </source>
</reference>
<proteinExistence type="predicted"/>
<keyword evidence="3" id="KW-1185">Reference proteome</keyword>
<evidence type="ECO:0000256" key="1">
    <source>
        <dbReference type="SAM" id="MobiDB-lite"/>
    </source>
</evidence>
<accession>A0ABP7YDX3</accession>
<name>A0ABP7YDX3_9ACTN</name>
<evidence type="ECO:0000313" key="3">
    <source>
        <dbReference type="Proteomes" id="UP001501845"/>
    </source>
</evidence>
<protein>
    <submittedName>
        <fullName evidence="2">Uncharacterized protein</fullName>
    </submittedName>
</protein>
<dbReference type="EMBL" id="BAABBU010000013">
    <property type="protein sequence ID" value="GAA4134630.1"/>
    <property type="molecule type" value="Genomic_DNA"/>
</dbReference>
<feature type="compositionally biased region" description="Polar residues" evidence="1">
    <location>
        <begin position="89"/>
        <end position="98"/>
    </location>
</feature>
<feature type="region of interest" description="Disordered" evidence="1">
    <location>
        <begin position="43"/>
        <end position="98"/>
    </location>
</feature>
<dbReference type="Proteomes" id="UP001501845">
    <property type="component" value="Unassembled WGS sequence"/>
</dbReference>
<sequence length="98" mass="10490">MPGVCPNARRNTSEGAPRTALTPLILMPVLAWLLFRALREPALPSPSGATEADGPAPSPTPQDFRVLPASRVGGKNSRTQVRSQHAPVSRSSRQVVKR</sequence>